<evidence type="ECO:0008006" key="3">
    <source>
        <dbReference type="Google" id="ProtNLM"/>
    </source>
</evidence>
<protein>
    <recommendedName>
        <fullName evidence="3">HTH IS21-type domain-containing protein</fullName>
    </recommendedName>
</protein>
<proteinExistence type="predicted"/>
<gene>
    <name evidence="1" type="ORF">CLOSAC_02590</name>
</gene>
<dbReference type="EMBL" id="LZYZ01000001">
    <property type="protein sequence ID" value="OOM15988.1"/>
    <property type="molecule type" value="Genomic_DNA"/>
</dbReference>
<name>A0A1S8NHV5_CLOSA</name>
<organism evidence="1 2">
    <name type="scientific">Clostridium saccharobutylicum</name>
    <dbReference type="NCBI Taxonomy" id="169679"/>
    <lineage>
        <taxon>Bacteria</taxon>
        <taxon>Bacillati</taxon>
        <taxon>Bacillota</taxon>
        <taxon>Clostridia</taxon>
        <taxon>Eubacteriales</taxon>
        <taxon>Clostridiaceae</taxon>
        <taxon>Clostridium</taxon>
    </lineage>
</organism>
<evidence type="ECO:0000313" key="2">
    <source>
        <dbReference type="Proteomes" id="UP000191154"/>
    </source>
</evidence>
<sequence>MILETSVYSKIKIIKLEDFHKLNVLMEVNNLKVNKSQIARELGVDPRTVSKYLNVYVKPITRNCKSKIEAFDPVIKELLGKDSIQVFYYKHILWQYLK</sequence>
<evidence type="ECO:0000313" key="1">
    <source>
        <dbReference type="EMBL" id="OOM15988.1"/>
    </source>
</evidence>
<accession>A0A1S8NHV5</accession>
<dbReference type="Proteomes" id="UP000191154">
    <property type="component" value="Unassembled WGS sequence"/>
</dbReference>
<comment type="caution">
    <text evidence="1">The sequence shown here is derived from an EMBL/GenBank/DDBJ whole genome shotgun (WGS) entry which is preliminary data.</text>
</comment>
<dbReference type="AlphaFoldDB" id="A0A1S8NHV5"/>
<dbReference type="Gene3D" id="1.10.10.60">
    <property type="entry name" value="Homeodomain-like"/>
    <property type="match status" value="1"/>
</dbReference>
<reference evidence="1 2" key="1">
    <citation type="submission" date="2016-05" db="EMBL/GenBank/DDBJ databases">
        <title>Microbial solvent formation.</title>
        <authorList>
            <person name="Poehlein A."/>
            <person name="Montoya Solano J.D."/>
            <person name="Flitsch S."/>
            <person name="Krabben P."/>
            <person name="Duerre P."/>
            <person name="Daniel R."/>
        </authorList>
    </citation>
    <scope>NUCLEOTIDE SEQUENCE [LARGE SCALE GENOMIC DNA]</scope>
    <source>
        <strain evidence="1 2">L1-8</strain>
    </source>
</reference>
<dbReference type="STRING" id="169679.CSACC_11750"/>